<evidence type="ECO:0000313" key="4">
    <source>
        <dbReference type="Proteomes" id="UP000056090"/>
    </source>
</evidence>
<dbReference type="Gene3D" id="3.40.630.30">
    <property type="match status" value="1"/>
</dbReference>
<dbReference type="EMBL" id="CP008849">
    <property type="protein sequence ID" value="AIG00579.1"/>
    <property type="molecule type" value="Genomic_DNA"/>
</dbReference>
<gene>
    <name evidence="3" type="ORF">EP13_18870</name>
</gene>
<dbReference type="Proteomes" id="UP000056090">
    <property type="component" value="Chromosome"/>
</dbReference>
<dbReference type="PANTHER" id="PTHR13947:SF37">
    <property type="entry name" value="LD18367P"/>
    <property type="match status" value="1"/>
</dbReference>
<dbReference type="SUPFAM" id="SSF55729">
    <property type="entry name" value="Acyl-CoA N-acyltransferases (Nat)"/>
    <property type="match status" value="1"/>
</dbReference>
<feature type="domain" description="N-acetyltransferase" evidence="2">
    <location>
        <begin position="2"/>
        <end position="157"/>
    </location>
</feature>
<evidence type="ECO:0000259" key="2">
    <source>
        <dbReference type="PROSITE" id="PS51186"/>
    </source>
</evidence>
<name>A0A075P4I0_9ALTE</name>
<reference evidence="3 4" key="1">
    <citation type="submission" date="2014-06" db="EMBL/GenBank/DDBJ databases">
        <title>Genomes of Alteromonas australica, a world apart.</title>
        <authorList>
            <person name="Gonzaga A."/>
            <person name="Lopez-Perez M."/>
            <person name="Rodriguez-Valera F."/>
        </authorList>
    </citation>
    <scope>NUCLEOTIDE SEQUENCE [LARGE SCALE GENOMIC DNA]</scope>
    <source>
        <strain evidence="3 4">H 17</strain>
    </source>
</reference>
<keyword evidence="4" id="KW-1185">Reference proteome</keyword>
<dbReference type="PROSITE" id="PS51186">
    <property type="entry name" value="GNAT"/>
    <property type="match status" value="1"/>
</dbReference>
<dbReference type="RefSeq" id="WP_044058555.1">
    <property type="nucleotide sequence ID" value="NZ_CBCSKJ010000004.1"/>
</dbReference>
<keyword evidence="1" id="KW-0808">Transferase</keyword>
<dbReference type="InterPro" id="IPR050769">
    <property type="entry name" value="NAT_camello-type"/>
</dbReference>
<accession>A0A075P4I0</accession>
<dbReference type="GeneID" id="78256942"/>
<dbReference type="AlphaFoldDB" id="A0A075P4I0"/>
<dbReference type="eggNOG" id="COG0456">
    <property type="taxonomic scope" value="Bacteria"/>
</dbReference>
<protein>
    <submittedName>
        <fullName evidence="3">MarR family transcriptional regulator</fullName>
    </submittedName>
</protein>
<evidence type="ECO:0000313" key="3">
    <source>
        <dbReference type="EMBL" id="AIG00579.1"/>
    </source>
</evidence>
<proteinExistence type="predicted"/>
<dbReference type="CDD" id="cd04301">
    <property type="entry name" value="NAT_SF"/>
    <property type="match status" value="1"/>
</dbReference>
<dbReference type="GO" id="GO:0008080">
    <property type="term" value="F:N-acetyltransferase activity"/>
    <property type="evidence" value="ECO:0007669"/>
    <property type="project" value="InterPro"/>
</dbReference>
<organism evidence="3 4">
    <name type="scientific">Alteromonas australica</name>
    <dbReference type="NCBI Taxonomy" id="589873"/>
    <lineage>
        <taxon>Bacteria</taxon>
        <taxon>Pseudomonadati</taxon>
        <taxon>Pseudomonadota</taxon>
        <taxon>Gammaproteobacteria</taxon>
        <taxon>Alteromonadales</taxon>
        <taxon>Alteromonadaceae</taxon>
        <taxon>Alteromonas/Salinimonas group</taxon>
        <taxon>Alteromonas</taxon>
    </lineage>
</organism>
<dbReference type="KEGG" id="aal:EP13_18870"/>
<evidence type="ECO:0000256" key="1">
    <source>
        <dbReference type="ARBA" id="ARBA00022679"/>
    </source>
</evidence>
<dbReference type="InterPro" id="IPR000182">
    <property type="entry name" value="GNAT_dom"/>
</dbReference>
<dbReference type="InterPro" id="IPR016181">
    <property type="entry name" value="Acyl_CoA_acyltransferase"/>
</dbReference>
<dbReference type="PANTHER" id="PTHR13947">
    <property type="entry name" value="GNAT FAMILY N-ACETYLTRANSFERASE"/>
    <property type="match status" value="1"/>
</dbReference>
<sequence length="160" mass="17891">MLRFHSYSDAHAPYFDAINRQWITEMFVLEAIDEQVISNPATYVIAPGGHIWFAEHPDLGIVGTCALMKKSPGVFELTKMGVVGTARGLKVGEALLQHVLSQAPSIAYNTLFLLTNRKCEAAIHLYEKLGFRHCPDIMQRFGAAYERCDVAMRYTTPKTA</sequence>
<dbReference type="Pfam" id="PF13508">
    <property type="entry name" value="Acetyltransf_7"/>
    <property type="match status" value="1"/>
</dbReference>